<feature type="region of interest" description="Disordered" evidence="1">
    <location>
        <begin position="140"/>
        <end position="168"/>
    </location>
</feature>
<gene>
    <name evidence="2" type="ORF">ALEPTO_LOCUS12978</name>
</gene>
<dbReference type="EMBL" id="CAJVPS010035704">
    <property type="protein sequence ID" value="CAG8741844.1"/>
    <property type="molecule type" value="Genomic_DNA"/>
</dbReference>
<reference evidence="2" key="1">
    <citation type="submission" date="2021-06" db="EMBL/GenBank/DDBJ databases">
        <authorList>
            <person name="Kallberg Y."/>
            <person name="Tangrot J."/>
            <person name="Rosling A."/>
        </authorList>
    </citation>
    <scope>NUCLEOTIDE SEQUENCE</scope>
    <source>
        <strain evidence="2">FL130A</strain>
    </source>
</reference>
<feature type="compositionally biased region" description="Basic and acidic residues" evidence="1">
    <location>
        <begin position="147"/>
        <end position="168"/>
    </location>
</feature>
<accession>A0A9N9ILU5</accession>
<name>A0A9N9ILU5_9GLOM</name>
<evidence type="ECO:0000256" key="1">
    <source>
        <dbReference type="SAM" id="MobiDB-lite"/>
    </source>
</evidence>
<keyword evidence="3" id="KW-1185">Reference proteome</keyword>
<sequence length="168" mass="19107">ASLLERKPDEFPYVSLPNYEHLFEFMKKVFPPTIDSSGRVTGLEYRDYLDKPDDDSYLKPSSGKKAAYVVNNEGKPGFDSRLQGQMTPSKIIDISENEVLRVESDIEQVRKQISGISSDNATLQLEIDALEDYINLLKSMGEDEDKPIDTNKSDFETVYNEKDKQDGK</sequence>
<dbReference type="Proteomes" id="UP000789508">
    <property type="component" value="Unassembled WGS sequence"/>
</dbReference>
<protein>
    <submittedName>
        <fullName evidence="2">5943_t:CDS:1</fullName>
    </submittedName>
</protein>
<comment type="caution">
    <text evidence="2">The sequence shown here is derived from an EMBL/GenBank/DDBJ whole genome shotgun (WGS) entry which is preliminary data.</text>
</comment>
<proteinExistence type="predicted"/>
<evidence type="ECO:0000313" key="2">
    <source>
        <dbReference type="EMBL" id="CAG8741844.1"/>
    </source>
</evidence>
<organism evidence="2 3">
    <name type="scientific">Ambispora leptoticha</name>
    <dbReference type="NCBI Taxonomy" id="144679"/>
    <lineage>
        <taxon>Eukaryota</taxon>
        <taxon>Fungi</taxon>
        <taxon>Fungi incertae sedis</taxon>
        <taxon>Mucoromycota</taxon>
        <taxon>Glomeromycotina</taxon>
        <taxon>Glomeromycetes</taxon>
        <taxon>Archaeosporales</taxon>
        <taxon>Ambisporaceae</taxon>
        <taxon>Ambispora</taxon>
    </lineage>
</organism>
<evidence type="ECO:0000313" key="3">
    <source>
        <dbReference type="Proteomes" id="UP000789508"/>
    </source>
</evidence>
<feature type="non-terminal residue" evidence="2">
    <location>
        <position position="1"/>
    </location>
</feature>
<dbReference type="AlphaFoldDB" id="A0A9N9ILU5"/>